<dbReference type="Pfam" id="PF11064">
    <property type="entry name" value="DUF2865"/>
    <property type="match status" value="1"/>
</dbReference>
<dbReference type="InterPro" id="IPR021293">
    <property type="entry name" value="DUF2865"/>
</dbReference>
<feature type="region of interest" description="Disordered" evidence="1">
    <location>
        <begin position="288"/>
        <end position="369"/>
    </location>
</feature>
<feature type="signal peptide" evidence="2">
    <location>
        <begin position="1"/>
        <end position="42"/>
    </location>
</feature>
<keyword evidence="4" id="KW-1185">Reference proteome</keyword>
<organism evidence="3 4">
    <name type="scientific">Peteryoungia ipomoeae</name>
    <dbReference type="NCBI Taxonomy" id="1210932"/>
    <lineage>
        <taxon>Bacteria</taxon>
        <taxon>Pseudomonadati</taxon>
        <taxon>Pseudomonadota</taxon>
        <taxon>Alphaproteobacteria</taxon>
        <taxon>Hyphomicrobiales</taxon>
        <taxon>Rhizobiaceae</taxon>
        <taxon>Peteryoungia</taxon>
    </lineage>
</organism>
<feature type="chain" id="PRO_5020592928" evidence="2">
    <location>
        <begin position="43"/>
        <end position="369"/>
    </location>
</feature>
<comment type="caution">
    <text evidence="3">The sequence shown here is derived from an EMBL/GenBank/DDBJ whole genome shotgun (WGS) entry which is preliminary data.</text>
</comment>
<accession>A0A4S8P4G4</accession>
<evidence type="ECO:0000256" key="2">
    <source>
        <dbReference type="SAM" id="SignalP"/>
    </source>
</evidence>
<proteinExistence type="predicted"/>
<name>A0A4S8P4G4_9HYPH</name>
<dbReference type="OrthoDB" id="7850882at2"/>
<sequence length="369" mass="40533">MVGQNCPRQTESNRRMRTAFSNPKKMAGLASILLFLSPPMAASEDLCVDLRRQVLARPSVSATDSNQETLYVSALAQQNLELRKARTKQRQLKCGAGSIIQISPNGKGDCAELGSSIERMKLNLQILTDKLQAIRRLQTREQLIDRLVQEGCSLDGIVTDEASHREAYLDVIAKGRVPMTSETGHPSSLMPSGPVRTVCVRTCDGGFFPINSQSSAADFERDAALCSNMCPGVETELYFHSIFQPETSDMISTASGRRYTELPAAFAYRSRRSDEGCRCDFKGFSENRRDVRSASTTTSQEGKSIVEIPSRPDGGRQDAISASQPPIERELDEEALNVRKVGPTFLPPDHGTINLRRPSSDGPQPLQVP</sequence>
<dbReference type="Proteomes" id="UP000308828">
    <property type="component" value="Unassembled WGS sequence"/>
</dbReference>
<keyword evidence="2" id="KW-0732">Signal</keyword>
<evidence type="ECO:0000256" key="1">
    <source>
        <dbReference type="SAM" id="MobiDB-lite"/>
    </source>
</evidence>
<feature type="compositionally biased region" description="Polar residues" evidence="1">
    <location>
        <begin position="293"/>
        <end position="302"/>
    </location>
</feature>
<dbReference type="EMBL" id="STGV01000001">
    <property type="protein sequence ID" value="THV24957.1"/>
    <property type="molecule type" value="Genomic_DNA"/>
</dbReference>
<evidence type="ECO:0000313" key="3">
    <source>
        <dbReference type="EMBL" id="THV24957.1"/>
    </source>
</evidence>
<evidence type="ECO:0000313" key="4">
    <source>
        <dbReference type="Proteomes" id="UP000308828"/>
    </source>
</evidence>
<dbReference type="AlphaFoldDB" id="A0A4S8P4G4"/>
<reference evidence="3 4" key="1">
    <citation type="submission" date="2019-04" db="EMBL/GenBank/DDBJ databases">
        <title>Genome sequence of strain shin9-1.</title>
        <authorList>
            <person name="Gao J."/>
            <person name="Sun J."/>
        </authorList>
    </citation>
    <scope>NUCLEOTIDE SEQUENCE [LARGE SCALE GENOMIC DNA]</scope>
    <source>
        <strain evidence="4">shin9-1</strain>
    </source>
</reference>
<protein>
    <submittedName>
        <fullName evidence="3">DUF2865 domain-containing protein</fullName>
    </submittedName>
</protein>
<gene>
    <name evidence="3" type="ORF">FAA97_01735</name>
</gene>